<protein>
    <recommendedName>
        <fullName evidence="1">DUF6471 domain-containing protein</fullName>
    </recommendedName>
</protein>
<dbReference type="Proteomes" id="UP001386437">
    <property type="component" value="Unassembled WGS sequence"/>
</dbReference>
<organism evidence="2 3">
    <name type="scientific">Paraburkholderia bengalensis</name>
    <dbReference type="NCBI Taxonomy" id="2747562"/>
    <lineage>
        <taxon>Bacteria</taxon>
        <taxon>Pseudomonadati</taxon>
        <taxon>Pseudomonadota</taxon>
        <taxon>Betaproteobacteria</taxon>
        <taxon>Burkholderiales</taxon>
        <taxon>Burkholderiaceae</taxon>
        <taxon>Paraburkholderia</taxon>
    </lineage>
</organism>
<dbReference type="InterPro" id="IPR045526">
    <property type="entry name" value="DUF6471"/>
</dbReference>
<name>A0ABU8IKZ7_9BURK</name>
<comment type="caution">
    <text evidence="2">The sequence shown here is derived from an EMBL/GenBank/DDBJ whole genome shotgun (WGS) entry which is preliminary data.</text>
</comment>
<proteinExistence type="predicted"/>
<feature type="domain" description="DUF6471" evidence="1">
    <location>
        <begin position="21"/>
        <end position="82"/>
    </location>
</feature>
<evidence type="ECO:0000313" key="2">
    <source>
        <dbReference type="EMBL" id="MEI5996274.1"/>
    </source>
</evidence>
<gene>
    <name evidence="2" type="ORF">H3V53_03350</name>
</gene>
<keyword evidence="3" id="KW-1185">Reference proteome</keyword>
<evidence type="ECO:0000259" key="1">
    <source>
        <dbReference type="Pfam" id="PF20075"/>
    </source>
</evidence>
<reference evidence="2 3" key="1">
    <citation type="journal article" date="2022" name="Arch. Microbiol.">
        <title>Paraburkholderia bengalensis sp. nov. isolated from roots of Oryza sativa, IR64.</title>
        <authorList>
            <person name="Nag P."/>
            <person name="Mondal N."/>
            <person name="Sarkar J."/>
            <person name="Das S."/>
        </authorList>
    </citation>
    <scope>NUCLEOTIDE SEQUENCE [LARGE SCALE GENOMIC DNA]</scope>
    <source>
        <strain evidence="2 3">IR64_4_BI</strain>
    </source>
</reference>
<evidence type="ECO:0000313" key="3">
    <source>
        <dbReference type="Proteomes" id="UP001386437"/>
    </source>
</evidence>
<dbReference type="Pfam" id="PF20075">
    <property type="entry name" value="DUF6471"/>
    <property type="match status" value="1"/>
</dbReference>
<accession>A0ABU8IKZ7</accession>
<dbReference type="EMBL" id="JACFYJ010000003">
    <property type="protein sequence ID" value="MEI5996274.1"/>
    <property type="molecule type" value="Genomic_DNA"/>
</dbReference>
<sequence length="104" mass="12054">MTEGKTKDDVTRDPAAIDLRSEAKEALKHEIHRRGLTYKQVAQMLRDRGWKESYSSVNQRIARGTYKMTFFIAVMSCIGATDVHLRIPENLRLERDEEEIETAE</sequence>
<dbReference type="RefSeq" id="WP_336596711.1">
    <property type="nucleotide sequence ID" value="NZ_JACFYJ010000003.1"/>
</dbReference>